<gene>
    <name evidence="1" type="ORF">C0W53_22335</name>
</gene>
<reference evidence="1 2" key="1">
    <citation type="submission" date="2018-01" db="EMBL/GenBank/DDBJ databases">
        <title>Whole genome sequencing of Histamine producing bacteria.</title>
        <authorList>
            <person name="Butler K."/>
        </authorList>
    </citation>
    <scope>NUCLEOTIDE SEQUENCE [LARGE SCALE GENOMIC DNA]</scope>
    <source>
        <strain evidence="1 2">A1-4</strain>
    </source>
</reference>
<organism evidence="1 2">
    <name type="scientific">Photobacterium kishitanii</name>
    <dbReference type="NCBI Taxonomy" id="318456"/>
    <lineage>
        <taxon>Bacteria</taxon>
        <taxon>Pseudomonadati</taxon>
        <taxon>Pseudomonadota</taxon>
        <taxon>Gammaproteobacteria</taxon>
        <taxon>Vibrionales</taxon>
        <taxon>Vibrionaceae</taxon>
        <taxon>Photobacterium</taxon>
    </lineage>
</organism>
<keyword evidence="2" id="KW-1185">Reference proteome</keyword>
<dbReference type="GO" id="GO:0009288">
    <property type="term" value="C:bacterial-type flagellum"/>
    <property type="evidence" value="ECO:0007669"/>
    <property type="project" value="InterPro"/>
</dbReference>
<name>A0AAX0YP06_9GAMM</name>
<dbReference type="Proteomes" id="UP000240728">
    <property type="component" value="Unassembled WGS sequence"/>
</dbReference>
<proteinExistence type="predicted"/>
<comment type="caution">
    <text evidence="1">The sequence shown here is derived from an EMBL/GenBank/DDBJ whole genome shotgun (WGS) entry which is preliminary data.</text>
</comment>
<dbReference type="PANTHER" id="PTHR42792">
    <property type="entry name" value="FLAGELLIN"/>
    <property type="match status" value="1"/>
</dbReference>
<evidence type="ECO:0000313" key="1">
    <source>
        <dbReference type="EMBL" id="PSX38947.1"/>
    </source>
</evidence>
<accession>A0AAX0YP06</accession>
<sequence>MRISTNLLFRDMTSTITTNMNLAADALKNGSRKIHKAGDNPAAESQIMLLQSTISINASYTESANSAATLTKETSSSLDSYKKSTENYLALTEKAINGTTNAEDKRVFAKDLNSIIEQVALTANSKSYTGDYVFAGNNSNSPAFSFTRNSDGNITGFKYEGNDIQKKIVIGTNLNSTVSFNGSKLFSNKDGVSIFSGLIELRDKLEKGESFSPEEATKLKATAKSFNDEAIVKTTDLAIGEKQINTTLKRYESLDISFSTQLSMLQDADLGTVASDIAKFKNLTMASIASMQSILKMSEDILSM</sequence>
<dbReference type="InterPro" id="IPR001492">
    <property type="entry name" value="Flagellin"/>
</dbReference>
<dbReference type="SUPFAM" id="SSF64518">
    <property type="entry name" value="Phase 1 flagellin"/>
    <property type="match status" value="1"/>
</dbReference>
<dbReference type="GO" id="GO:0005198">
    <property type="term" value="F:structural molecule activity"/>
    <property type="evidence" value="ECO:0007669"/>
    <property type="project" value="InterPro"/>
</dbReference>
<protein>
    <recommendedName>
        <fullName evidence="3">Flagellin</fullName>
    </recommendedName>
</protein>
<dbReference type="EMBL" id="PYOZ01000030">
    <property type="protein sequence ID" value="PSX38947.1"/>
    <property type="molecule type" value="Genomic_DNA"/>
</dbReference>
<dbReference type="PANTHER" id="PTHR42792:SF1">
    <property type="entry name" value="FLAGELLAR HOOK-ASSOCIATED PROTEIN 3"/>
    <property type="match status" value="1"/>
</dbReference>
<evidence type="ECO:0008006" key="3">
    <source>
        <dbReference type="Google" id="ProtNLM"/>
    </source>
</evidence>
<dbReference type="Gene3D" id="1.20.1330.10">
    <property type="entry name" value="f41 fragment of flagellin, N-terminal domain"/>
    <property type="match status" value="1"/>
</dbReference>
<dbReference type="RefSeq" id="WP_045043234.1">
    <property type="nucleotide sequence ID" value="NZ_JZTB01000013.1"/>
</dbReference>
<evidence type="ECO:0000313" key="2">
    <source>
        <dbReference type="Proteomes" id="UP000240728"/>
    </source>
</evidence>
<dbReference type="AlphaFoldDB" id="A0AAX0YP06"/>